<dbReference type="Proteomes" id="UP000076420">
    <property type="component" value="Unassembled WGS sequence"/>
</dbReference>
<dbReference type="GO" id="GO:0030686">
    <property type="term" value="C:90S preribosome"/>
    <property type="evidence" value="ECO:0007669"/>
    <property type="project" value="TreeGrafter"/>
</dbReference>
<dbReference type="PANTHER" id="PTHR10925">
    <property type="entry name" value="N-ACETYLTRANSFERASE 10"/>
    <property type="match status" value="1"/>
</dbReference>
<dbReference type="InterPro" id="IPR032672">
    <property type="entry name" value="TmcA/NAT10/Kre33"/>
</dbReference>
<dbReference type="GO" id="GO:0005730">
    <property type="term" value="C:nucleolus"/>
    <property type="evidence" value="ECO:0007669"/>
    <property type="project" value="TreeGrafter"/>
</dbReference>
<dbReference type="GO" id="GO:1990883">
    <property type="term" value="F:18S rRNA cytidine N-acetyltransferase activity"/>
    <property type="evidence" value="ECO:0007669"/>
    <property type="project" value="TreeGrafter"/>
</dbReference>
<gene>
    <name evidence="1" type="primary">106072693</name>
</gene>
<dbReference type="VEuPathDB" id="VectorBase:BGLAX_028611"/>
<dbReference type="EnsemblMetazoa" id="BGLB016783-RA">
    <property type="protein sequence ID" value="BGLB016783-PA"/>
    <property type="gene ID" value="BGLB016783"/>
</dbReference>
<dbReference type="KEGG" id="bgt:106072693"/>
<accession>A0A2C9K9N6</accession>
<organism evidence="1 2">
    <name type="scientific">Biomphalaria glabrata</name>
    <name type="common">Bloodfluke planorb</name>
    <name type="synonym">Freshwater snail</name>
    <dbReference type="NCBI Taxonomy" id="6526"/>
    <lineage>
        <taxon>Eukaryota</taxon>
        <taxon>Metazoa</taxon>
        <taxon>Spiralia</taxon>
        <taxon>Lophotrochozoa</taxon>
        <taxon>Mollusca</taxon>
        <taxon>Gastropoda</taxon>
        <taxon>Heterobranchia</taxon>
        <taxon>Euthyneura</taxon>
        <taxon>Panpulmonata</taxon>
        <taxon>Hygrophila</taxon>
        <taxon>Lymnaeoidea</taxon>
        <taxon>Planorbidae</taxon>
        <taxon>Biomphalaria</taxon>
    </lineage>
</organism>
<evidence type="ECO:0000313" key="2">
    <source>
        <dbReference type="Proteomes" id="UP000076420"/>
    </source>
</evidence>
<dbReference type="GO" id="GO:0000049">
    <property type="term" value="F:tRNA binding"/>
    <property type="evidence" value="ECO:0007669"/>
    <property type="project" value="TreeGrafter"/>
</dbReference>
<proteinExistence type="predicted"/>
<reference evidence="1" key="1">
    <citation type="submission" date="2020-05" db="UniProtKB">
        <authorList>
            <consortium name="EnsemblMetazoa"/>
        </authorList>
    </citation>
    <scope>IDENTIFICATION</scope>
    <source>
        <strain evidence="1">BB02</strain>
    </source>
</reference>
<dbReference type="AlphaFoldDB" id="A0A2C9K9N6"/>
<evidence type="ECO:0008006" key="3">
    <source>
        <dbReference type="Google" id="ProtNLM"/>
    </source>
</evidence>
<name>A0A2C9K9N6_BIOGL</name>
<evidence type="ECO:0000313" key="1">
    <source>
        <dbReference type="EnsemblMetazoa" id="BGLB016783-PA"/>
    </source>
</evidence>
<dbReference type="GO" id="GO:1904812">
    <property type="term" value="P:rRNA acetylation involved in maturation of SSU-rRNA"/>
    <property type="evidence" value="ECO:0007669"/>
    <property type="project" value="TreeGrafter"/>
</dbReference>
<dbReference type="VEuPathDB" id="VectorBase:BGLB016783"/>
<dbReference type="STRING" id="6526.A0A2C9K9N6"/>
<dbReference type="PANTHER" id="PTHR10925:SF5">
    <property type="entry name" value="RNA CYTIDINE ACETYLTRANSFERASE"/>
    <property type="match status" value="1"/>
</dbReference>
<protein>
    <recommendedName>
        <fullName evidence="3">N-acetyltransferase 10</fullName>
    </recommendedName>
</protein>
<sequence length="89" mass="10333">MVRKKVDNRIRIMIENGVASHHRSMFVIVGDHGKDQVVILHHMLSKAELKARPSVLWCYKKELGFSSHPKKRMKEIQKKIKCGKLSVNE</sequence>